<comment type="subunit">
    <text evidence="4">Homodimer.</text>
</comment>
<dbReference type="GO" id="GO:0005829">
    <property type="term" value="C:cytosol"/>
    <property type="evidence" value="ECO:0007669"/>
    <property type="project" value="TreeGrafter"/>
</dbReference>
<reference evidence="12" key="1">
    <citation type="submission" date="2020-05" db="EMBL/GenBank/DDBJ databases">
        <authorList>
            <person name="Chiriac C."/>
            <person name="Salcher M."/>
            <person name="Ghai R."/>
            <person name="Kavagutti S V."/>
        </authorList>
    </citation>
    <scope>NUCLEOTIDE SEQUENCE</scope>
</reference>
<gene>
    <name evidence="12" type="ORF">UFOPK2844_00905</name>
</gene>
<dbReference type="GO" id="GO:0004802">
    <property type="term" value="F:transketolase activity"/>
    <property type="evidence" value="ECO:0007669"/>
    <property type="project" value="UniProtKB-EC"/>
</dbReference>
<dbReference type="NCBIfam" id="TIGR00232">
    <property type="entry name" value="tktlase_bact"/>
    <property type="match status" value="1"/>
</dbReference>
<dbReference type="FunFam" id="3.40.50.970:FF:000004">
    <property type="entry name" value="Transketolase"/>
    <property type="match status" value="1"/>
</dbReference>
<evidence type="ECO:0000256" key="4">
    <source>
        <dbReference type="ARBA" id="ARBA00011738"/>
    </source>
</evidence>
<accession>A0A6J6UIE6</accession>
<keyword evidence="7" id="KW-0479">Metal-binding</keyword>
<keyword evidence="6" id="KW-0808">Transferase</keyword>
<dbReference type="GO" id="GO:0046872">
    <property type="term" value="F:metal ion binding"/>
    <property type="evidence" value="ECO:0007669"/>
    <property type="project" value="UniProtKB-KW"/>
</dbReference>
<evidence type="ECO:0000256" key="9">
    <source>
        <dbReference type="ARBA" id="ARBA00023052"/>
    </source>
</evidence>
<dbReference type="Pfam" id="PF22613">
    <property type="entry name" value="Transketolase_C_1"/>
    <property type="match status" value="1"/>
</dbReference>
<evidence type="ECO:0000256" key="8">
    <source>
        <dbReference type="ARBA" id="ARBA00022842"/>
    </source>
</evidence>
<dbReference type="InterPro" id="IPR005475">
    <property type="entry name" value="Transketolase-like_Pyr-bd"/>
</dbReference>
<dbReference type="AlphaFoldDB" id="A0A6J6UIE6"/>
<organism evidence="12">
    <name type="scientific">freshwater metagenome</name>
    <dbReference type="NCBI Taxonomy" id="449393"/>
    <lineage>
        <taxon>unclassified sequences</taxon>
        <taxon>metagenomes</taxon>
        <taxon>ecological metagenomes</taxon>
    </lineage>
</organism>
<evidence type="ECO:0000256" key="10">
    <source>
        <dbReference type="ARBA" id="ARBA00049473"/>
    </source>
</evidence>
<dbReference type="Gene3D" id="3.40.50.970">
    <property type="match status" value="2"/>
</dbReference>
<dbReference type="FunFam" id="3.40.50.920:FF:000003">
    <property type="entry name" value="Transketolase"/>
    <property type="match status" value="1"/>
</dbReference>
<evidence type="ECO:0000313" key="12">
    <source>
        <dbReference type="EMBL" id="CAB4758239.1"/>
    </source>
</evidence>
<dbReference type="InterPro" id="IPR005478">
    <property type="entry name" value="Transketolase_bac-like"/>
</dbReference>
<evidence type="ECO:0000256" key="3">
    <source>
        <dbReference type="ARBA" id="ARBA00007131"/>
    </source>
</evidence>
<dbReference type="EMBL" id="CAEZZG010000013">
    <property type="protein sequence ID" value="CAB4758239.1"/>
    <property type="molecule type" value="Genomic_DNA"/>
</dbReference>
<dbReference type="SUPFAM" id="SSF52922">
    <property type="entry name" value="TK C-terminal domain-like"/>
    <property type="match status" value="1"/>
</dbReference>
<dbReference type="InterPro" id="IPR020826">
    <property type="entry name" value="Transketolase_BS"/>
</dbReference>
<dbReference type="PROSITE" id="PS00802">
    <property type="entry name" value="TRANSKETOLASE_2"/>
    <property type="match status" value="1"/>
</dbReference>
<evidence type="ECO:0000256" key="6">
    <source>
        <dbReference type="ARBA" id="ARBA00022679"/>
    </source>
</evidence>
<dbReference type="InterPro" id="IPR009014">
    <property type="entry name" value="Transketo_C/PFOR_II"/>
</dbReference>
<dbReference type="Gene3D" id="3.40.50.920">
    <property type="match status" value="1"/>
</dbReference>
<evidence type="ECO:0000256" key="7">
    <source>
        <dbReference type="ARBA" id="ARBA00022723"/>
    </source>
</evidence>
<sequence>MAQPWNELDDRAVTISRALAMDAVQKVGNGHPGTAMALAPVAYTLFQRIMKHDPSDPNWLGRDRFVLSAGHSSLTLYVQLYLSGYGLELSDLQSFRTAGSKTPGHPEFGHTAGVEITTGPLGSGISSAIGMAMAARYEKGLFDPTGATKLFDHDIWVIASDGDLQEGVSAEASSLAGTQELGNLKVIYDDNRISIEGDTHVAFTEDVSARYKAYGWNVIEVAAKSDGDVDQVALENAMRAAQHETSKPTLIRLKTVIAWPAPKAQGTPESHGSALGADEVVATKIALGLNPEESFIIPTEVLAHAREVVNRGAAEHAKWQTEFNDWKKNNPEQRDLLERLESKELPSGWEKVIPVFESGKDIATRAASGKIISALAGVLPEFWGGSSDLAGSNNTSISGAKSFLPMSSKMANADPFGRIIHFGIREHAMGAILNGIALHGLTRSFGGTFLVFSDYMRGAVRLAALMNIPSIFVWTHDSIGLGEDGPTHQPVEHLASLRLIPNLAIVRPADANETAIAWREVISRRKPVGFALSRQNLPVLDRQIFASAEGVAKGAYIVSDTPKDPDVIIIATGSEVAIAIAACELLKSKSISARVVSAPCLEWFEEQSDSYRATVLPKAITARVSVEAGVGAGWHKYVGDKGEIVSLEHFGASASAGELFKGYGFTAENIAEAAARTIARN</sequence>
<evidence type="ECO:0000256" key="5">
    <source>
        <dbReference type="ARBA" id="ARBA00013152"/>
    </source>
</evidence>
<protein>
    <recommendedName>
        <fullName evidence="5">transketolase</fullName>
        <ecNumber evidence="5">2.2.1.1</ecNumber>
    </recommendedName>
</protein>
<dbReference type="CDD" id="cd02012">
    <property type="entry name" value="TPP_TK"/>
    <property type="match status" value="1"/>
</dbReference>
<dbReference type="SUPFAM" id="SSF52518">
    <property type="entry name" value="Thiamin diphosphate-binding fold (THDP-binding)"/>
    <property type="match status" value="2"/>
</dbReference>
<comment type="cofactor">
    <cofactor evidence="2">
        <name>thiamine diphosphate</name>
        <dbReference type="ChEBI" id="CHEBI:58937"/>
    </cofactor>
</comment>
<evidence type="ECO:0000256" key="1">
    <source>
        <dbReference type="ARBA" id="ARBA00001946"/>
    </source>
</evidence>
<dbReference type="InterPro" id="IPR033247">
    <property type="entry name" value="Transketolase_fam"/>
</dbReference>
<proteinExistence type="inferred from homology"/>
<keyword evidence="8" id="KW-0460">Magnesium</keyword>
<comment type="catalytic activity">
    <reaction evidence="10">
        <text>D-sedoheptulose 7-phosphate + D-glyceraldehyde 3-phosphate = aldehydo-D-ribose 5-phosphate + D-xylulose 5-phosphate</text>
        <dbReference type="Rhea" id="RHEA:10508"/>
        <dbReference type="ChEBI" id="CHEBI:57483"/>
        <dbReference type="ChEBI" id="CHEBI:57737"/>
        <dbReference type="ChEBI" id="CHEBI:58273"/>
        <dbReference type="ChEBI" id="CHEBI:59776"/>
        <dbReference type="EC" id="2.2.1.1"/>
    </reaction>
</comment>
<dbReference type="GO" id="GO:0006098">
    <property type="term" value="P:pentose-phosphate shunt"/>
    <property type="evidence" value="ECO:0007669"/>
    <property type="project" value="TreeGrafter"/>
</dbReference>
<dbReference type="PANTHER" id="PTHR43522">
    <property type="entry name" value="TRANSKETOLASE"/>
    <property type="match status" value="1"/>
</dbReference>
<dbReference type="EC" id="2.2.1.1" evidence="5"/>
<dbReference type="InterPro" id="IPR055152">
    <property type="entry name" value="Transketolase-like_C_2"/>
</dbReference>
<dbReference type="InterPro" id="IPR029061">
    <property type="entry name" value="THDP-binding"/>
</dbReference>
<keyword evidence="9" id="KW-0786">Thiamine pyrophosphate</keyword>
<name>A0A6J6UIE6_9ZZZZ</name>
<dbReference type="Pfam" id="PF00456">
    <property type="entry name" value="Transketolase_N"/>
    <property type="match status" value="1"/>
</dbReference>
<comment type="cofactor">
    <cofactor evidence="1">
        <name>Mg(2+)</name>
        <dbReference type="ChEBI" id="CHEBI:18420"/>
    </cofactor>
</comment>
<feature type="domain" description="Transketolase-like pyrimidine-binding" evidence="11">
    <location>
        <begin position="362"/>
        <end position="539"/>
    </location>
</feature>
<dbReference type="CDD" id="cd07033">
    <property type="entry name" value="TPP_PYR_DXS_TK_like"/>
    <property type="match status" value="1"/>
</dbReference>
<evidence type="ECO:0000256" key="2">
    <source>
        <dbReference type="ARBA" id="ARBA00001964"/>
    </source>
</evidence>
<dbReference type="InterPro" id="IPR005474">
    <property type="entry name" value="Transketolase_N"/>
</dbReference>
<evidence type="ECO:0000259" key="11">
    <source>
        <dbReference type="SMART" id="SM00861"/>
    </source>
</evidence>
<dbReference type="FunFam" id="3.40.50.970:FF:000003">
    <property type="entry name" value="Transketolase"/>
    <property type="match status" value="1"/>
</dbReference>
<dbReference type="SMART" id="SM00861">
    <property type="entry name" value="Transket_pyr"/>
    <property type="match status" value="1"/>
</dbReference>
<dbReference type="PANTHER" id="PTHR43522:SF2">
    <property type="entry name" value="TRANSKETOLASE 1-RELATED"/>
    <property type="match status" value="1"/>
</dbReference>
<comment type="similarity">
    <text evidence="3">Belongs to the transketolase family.</text>
</comment>
<dbReference type="Pfam" id="PF02779">
    <property type="entry name" value="Transket_pyr"/>
    <property type="match status" value="1"/>
</dbReference>